<protein>
    <submittedName>
        <fullName evidence="4">Acetyltransferase</fullName>
    </submittedName>
</protein>
<dbReference type="PANTHER" id="PTHR43877:SF2">
    <property type="entry name" value="AMINOALKYLPHOSPHONATE N-ACETYLTRANSFERASE-RELATED"/>
    <property type="match status" value="1"/>
</dbReference>
<reference evidence="5" key="1">
    <citation type="submission" date="2015-02" db="EMBL/GenBank/DDBJ databases">
        <title>Draft Genome of Frankia sp. CpI1-S.</title>
        <authorList>
            <person name="Oshone R.T."/>
            <person name="Ngom M."/>
            <person name="Ghodhbane-Gtari F."/>
            <person name="Gtari M."/>
            <person name="Morris K."/>
            <person name="Thomas K."/>
            <person name="Sen A."/>
            <person name="Tisa L.S."/>
        </authorList>
    </citation>
    <scope>NUCLEOTIDE SEQUENCE [LARGE SCALE GENOMIC DNA]</scope>
    <source>
        <strain evidence="5">CpI1-S</strain>
    </source>
</reference>
<evidence type="ECO:0000313" key="5">
    <source>
        <dbReference type="Proteomes" id="UP000032545"/>
    </source>
</evidence>
<dbReference type="InterPro" id="IPR000182">
    <property type="entry name" value="GNAT_dom"/>
</dbReference>
<keyword evidence="5" id="KW-1185">Reference proteome</keyword>
<dbReference type="PATRIC" id="fig|1502723.3.peg.2852"/>
<sequence length="171" mass="19372">MYFRGREIHNDPVTGTRTIRSATMADVTALGELNADVQELHVRMQPTDFRAPDTTAAAAYFRERLTAPNVLVLLADEDGQALGYLYAEEQRLEADAFRQSSNVLHIHHLCTHPARRRSGIGRALMTTAEQHAASRSLDTLRLNTGSFNTDAQRFFGRLGYEPYRIRLMRRP</sequence>
<dbReference type="PANTHER" id="PTHR43877">
    <property type="entry name" value="AMINOALKYLPHOSPHONATE N-ACETYLTRANSFERASE-RELATED-RELATED"/>
    <property type="match status" value="1"/>
</dbReference>
<dbReference type="Proteomes" id="UP000032545">
    <property type="component" value="Unassembled WGS sequence"/>
</dbReference>
<dbReference type="EMBL" id="JYFN01000025">
    <property type="protein sequence ID" value="KJE22348.1"/>
    <property type="molecule type" value="Genomic_DNA"/>
</dbReference>
<dbReference type="Gene3D" id="3.40.630.30">
    <property type="match status" value="1"/>
</dbReference>
<dbReference type="InterPro" id="IPR050832">
    <property type="entry name" value="Bact_Acetyltransf"/>
</dbReference>
<dbReference type="GO" id="GO:0016747">
    <property type="term" value="F:acyltransferase activity, transferring groups other than amino-acyl groups"/>
    <property type="evidence" value="ECO:0007669"/>
    <property type="project" value="InterPro"/>
</dbReference>
<organism evidence="4 5">
    <name type="scientific">Frankia torreyi</name>
    <dbReference type="NCBI Taxonomy" id="1856"/>
    <lineage>
        <taxon>Bacteria</taxon>
        <taxon>Bacillati</taxon>
        <taxon>Actinomycetota</taxon>
        <taxon>Actinomycetes</taxon>
        <taxon>Frankiales</taxon>
        <taxon>Frankiaceae</taxon>
        <taxon>Frankia</taxon>
    </lineage>
</organism>
<proteinExistence type="predicted"/>
<gene>
    <name evidence="4" type="ORF">FF36_03417</name>
</gene>
<dbReference type="SUPFAM" id="SSF55729">
    <property type="entry name" value="Acyl-CoA N-acyltransferases (Nat)"/>
    <property type="match status" value="1"/>
</dbReference>
<dbReference type="AlphaFoldDB" id="A0A0D8BDL2"/>
<evidence type="ECO:0000313" key="4">
    <source>
        <dbReference type="EMBL" id="KJE22348.1"/>
    </source>
</evidence>
<dbReference type="CDD" id="cd04301">
    <property type="entry name" value="NAT_SF"/>
    <property type="match status" value="1"/>
</dbReference>
<feature type="domain" description="N-acetyltransferase" evidence="3">
    <location>
        <begin position="17"/>
        <end position="171"/>
    </location>
</feature>
<reference evidence="4 5" key="2">
    <citation type="journal article" date="2016" name="Genome Announc.">
        <title>Permanent Draft Genome Sequences for Two Variants of Frankia sp. Strain CpI1, the First Frankia Strain Isolated from Root Nodules of Comptonia peregrina.</title>
        <authorList>
            <person name="Oshone R."/>
            <person name="Hurst S.G.IV."/>
            <person name="Abebe-Akele F."/>
            <person name="Simpson S."/>
            <person name="Morris K."/>
            <person name="Thomas W.K."/>
            <person name="Tisa L.S."/>
        </authorList>
    </citation>
    <scope>NUCLEOTIDE SEQUENCE [LARGE SCALE GENOMIC DNA]</scope>
    <source>
        <strain evidence="5">CpI1-S</strain>
    </source>
</reference>
<accession>A0A0D8BDL2</accession>
<dbReference type="InterPro" id="IPR016181">
    <property type="entry name" value="Acyl_CoA_acyltransferase"/>
</dbReference>
<dbReference type="PROSITE" id="PS51186">
    <property type="entry name" value="GNAT"/>
    <property type="match status" value="1"/>
</dbReference>
<keyword evidence="1 4" id="KW-0808">Transferase</keyword>
<evidence type="ECO:0000256" key="2">
    <source>
        <dbReference type="ARBA" id="ARBA00023315"/>
    </source>
</evidence>
<evidence type="ECO:0000256" key="1">
    <source>
        <dbReference type="ARBA" id="ARBA00022679"/>
    </source>
</evidence>
<name>A0A0D8BDL2_9ACTN</name>
<evidence type="ECO:0000259" key="3">
    <source>
        <dbReference type="PROSITE" id="PS51186"/>
    </source>
</evidence>
<dbReference type="Pfam" id="PF00583">
    <property type="entry name" value="Acetyltransf_1"/>
    <property type="match status" value="1"/>
</dbReference>
<keyword evidence="2" id="KW-0012">Acyltransferase</keyword>
<comment type="caution">
    <text evidence="4">The sequence shown here is derived from an EMBL/GenBank/DDBJ whole genome shotgun (WGS) entry which is preliminary data.</text>
</comment>